<dbReference type="GeneID" id="25568537"/>
<evidence type="ECO:0000256" key="10">
    <source>
        <dbReference type="ARBA" id="ARBA00030646"/>
    </source>
</evidence>
<comment type="function">
    <text evidence="1">Mediates high-affinity intracellular uptake of the rare oligo-element molybdenum.</text>
</comment>
<evidence type="ECO:0000256" key="6">
    <source>
        <dbReference type="ARBA" id="ARBA00022692"/>
    </source>
</evidence>
<protein>
    <recommendedName>
        <fullName evidence="3">Molybdate-anion transporter</fullName>
    </recommendedName>
    <alternativeName>
        <fullName evidence="10">Major facilitator superfamily domain-containing protein 5</fullName>
    </alternativeName>
    <alternativeName>
        <fullName evidence="11">Molybdate transporter 2 homolog</fullName>
    </alternativeName>
</protein>
<evidence type="ECO:0000313" key="14">
    <source>
        <dbReference type="EMBL" id="KNC54290.1"/>
    </source>
</evidence>
<dbReference type="PANTHER" id="PTHR23516:SF1">
    <property type="entry name" value="MOLYBDATE-ANION TRANSPORTER"/>
    <property type="match status" value="1"/>
</dbReference>
<evidence type="ECO:0000256" key="7">
    <source>
        <dbReference type="ARBA" id="ARBA00022989"/>
    </source>
</evidence>
<evidence type="ECO:0000313" key="15">
    <source>
        <dbReference type="Proteomes" id="UP000054408"/>
    </source>
</evidence>
<keyword evidence="7 13" id="KW-1133">Transmembrane helix</keyword>
<feature type="transmembrane region" description="Helical" evidence="13">
    <location>
        <begin position="233"/>
        <end position="251"/>
    </location>
</feature>
<evidence type="ECO:0000256" key="1">
    <source>
        <dbReference type="ARBA" id="ARBA00003019"/>
    </source>
</evidence>
<keyword evidence="9 13" id="KW-0472">Membrane</keyword>
<feature type="transmembrane region" description="Helical" evidence="13">
    <location>
        <begin position="431"/>
        <end position="451"/>
    </location>
</feature>
<proteinExistence type="predicted"/>
<keyword evidence="8" id="KW-0406">Ion transport</keyword>
<gene>
    <name evidence="14" type="ORF">AMSG_10269</name>
</gene>
<evidence type="ECO:0000256" key="4">
    <source>
        <dbReference type="ARBA" id="ARBA00022448"/>
    </source>
</evidence>
<dbReference type="OMA" id="CCGWVVL"/>
<dbReference type="EMBL" id="GL349488">
    <property type="protein sequence ID" value="KNC54290.1"/>
    <property type="molecule type" value="Genomic_DNA"/>
</dbReference>
<keyword evidence="5" id="KW-1003">Cell membrane</keyword>
<name>A0A0L0DPV0_THETB</name>
<feature type="transmembrane region" description="Helical" evidence="13">
    <location>
        <begin position="315"/>
        <end position="336"/>
    </location>
</feature>
<dbReference type="InterPro" id="IPR036259">
    <property type="entry name" value="MFS_trans_sf"/>
</dbReference>
<organism evidence="14 15">
    <name type="scientific">Thecamonas trahens ATCC 50062</name>
    <dbReference type="NCBI Taxonomy" id="461836"/>
    <lineage>
        <taxon>Eukaryota</taxon>
        <taxon>Apusozoa</taxon>
        <taxon>Apusomonadida</taxon>
        <taxon>Apusomonadidae</taxon>
        <taxon>Thecamonas</taxon>
    </lineage>
</organism>
<dbReference type="OrthoDB" id="263957at2759"/>
<feature type="transmembrane region" description="Helical" evidence="13">
    <location>
        <begin position="272"/>
        <end position="292"/>
    </location>
</feature>
<sequence length="468" mass="49349">MGGLYWGSFVVASGVWGGLQWSGRKEGVTGSSIADEAEETGTGTGTGTGMATGIGMGKDKGNGMAEVEVPAGFAAFQRNYLVVYLLAMFVDWLKGPYVYVLYESYGFSKGDIALLFIGGFGASMVAGTVAGALADSLGRKKMALVFAACYAVAGLTKVSASFSVLMIGRILSGVATSLLFSVFEAWMVCEHNARGYPPALLSQTFSRATTGNGLVAVAAGLVAMAAASTFGYVAPFVLALVPLAVLAGIVSRTWNENYGDATIEVSESLRRAVGVLAAAPHLVCLGLAQALFEGGMYTFVFMWSPALATEETRDVLPYGVIFAVYMVCIMIGSALFNVVDASTLPLPLLLHGAAIGSMLSVPAFFDAKPLVYLAFCGFEVACGMFFPTYGTLRSAHIPEATRSTMMNLFRIPLNAFVLIVLIKVKHMPVTTVFWICALAHLGALACYIVFASRATVYARARHAEKHGP</sequence>
<keyword evidence="15" id="KW-1185">Reference proteome</keyword>
<evidence type="ECO:0000256" key="8">
    <source>
        <dbReference type="ARBA" id="ARBA00023065"/>
    </source>
</evidence>
<dbReference type="AlphaFoldDB" id="A0A0L0DPV0"/>
<accession>A0A0L0DPV0</accession>
<dbReference type="PANTHER" id="PTHR23516">
    <property type="entry name" value="SAM (S-ADENOSYL METHIONINE) TRANSPORTER"/>
    <property type="match status" value="1"/>
</dbReference>
<dbReference type="SUPFAM" id="SSF103473">
    <property type="entry name" value="MFS general substrate transporter"/>
    <property type="match status" value="1"/>
</dbReference>
<dbReference type="Proteomes" id="UP000054408">
    <property type="component" value="Unassembled WGS sequence"/>
</dbReference>
<dbReference type="Pfam" id="PF05631">
    <property type="entry name" value="MFS_5"/>
    <property type="match status" value="1"/>
</dbReference>
<feature type="transmembrane region" description="Helical" evidence="13">
    <location>
        <begin position="371"/>
        <end position="392"/>
    </location>
</feature>
<comment type="subcellular location">
    <subcellularLocation>
        <location evidence="2">Cell membrane</location>
        <topology evidence="2">Multi-pass membrane protein</topology>
    </subcellularLocation>
</comment>
<feature type="transmembrane region" description="Helical" evidence="13">
    <location>
        <begin position="143"/>
        <end position="164"/>
    </location>
</feature>
<feature type="transmembrane region" description="Helical" evidence="13">
    <location>
        <begin position="348"/>
        <end position="365"/>
    </location>
</feature>
<feature type="transmembrane region" description="Helical" evidence="13">
    <location>
        <begin position="404"/>
        <end position="425"/>
    </location>
</feature>
<feature type="region of interest" description="Disordered" evidence="12">
    <location>
        <begin position="30"/>
        <end position="49"/>
    </location>
</feature>
<keyword evidence="4" id="KW-0813">Transport</keyword>
<dbReference type="CDD" id="cd17487">
    <property type="entry name" value="MFS_MFSD5_like"/>
    <property type="match status" value="1"/>
</dbReference>
<evidence type="ECO:0000256" key="2">
    <source>
        <dbReference type="ARBA" id="ARBA00004651"/>
    </source>
</evidence>
<evidence type="ECO:0000256" key="11">
    <source>
        <dbReference type="ARBA" id="ARBA00032555"/>
    </source>
</evidence>
<dbReference type="GO" id="GO:0006811">
    <property type="term" value="P:monoatomic ion transport"/>
    <property type="evidence" value="ECO:0007669"/>
    <property type="project" value="UniProtKB-KW"/>
</dbReference>
<feature type="transmembrane region" description="Helical" evidence="13">
    <location>
        <begin position="81"/>
        <end position="100"/>
    </location>
</feature>
<reference evidence="14 15" key="1">
    <citation type="submission" date="2010-05" db="EMBL/GenBank/DDBJ databases">
        <title>The Genome Sequence of Thecamonas trahens ATCC 50062.</title>
        <authorList>
            <consortium name="The Broad Institute Genome Sequencing Platform"/>
            <person name="Russ C."/>
            <person name="Cuomo C."/>
            <person name="Shea T."/>
            <person name="Young S.K."/>
            <person name="Zeng Q."/>
            <person name="Koehrsen M."/>
            <person name="Haas B."/>
            <person name="Borodovsky M."/>
            <person name="Guigo R."/>
            <person name="Alvarado L."/>
            <person name="Berlin A."/>
            <person name="Bochicchio J."/>
            <person name="Borenstein D."/>
            <person name="Chapman S."/>
            <person name="Chen Z."/>
            <person name="Freedman E."/>
            <person name="Gellesch M."/>
            <person name="Goldberg J."/>
            <person name="Griggs A."/>
            <person name="Gujja S."/>
            <person name="Heilman E."/>
            <person name="Heiman D."/>
            <person name="Hepburn T."/>
            <person name="Howarth C."/>
            <person name="Jen D."/>
            <person name="Larson L."/>
            <person name="Mehta T."/>
            <person name="Park D."/>
            <person name="Pearson M."/>
            <person name="Roberts A."/>
            <person name="Saif S."/>
            <person name="Shenoy N."/>
            <person name="Sisk P."/>
            <person name="Stolte C."/>
            <person name="Sykes S."/>
            <person name="Thomson T."/>
            <person name="Walk T."/>
            <person name="White J."/>
            <person name="Yandava C."/>
            <person name="Burger G."/>
            <person name="Gray M.W."/>
            <person name="Holland P.W.H."/>
            <person name="King N."/>
            <person name="Lang F.B.F."/>
            <person name="Roger A.J."/>
            <person name="Ruiz-Trillo I."/>
            <person name="Lander E."/>
            <person name="Nusbaum C."/>
        </authorList>
    </citation>
    <scope>NUCLEOTIDE SEQUENCE [LARGE SCALE GENOMIC DNA]</scope>
    <source>
        <strain evidence="14 15">ATCC 50062</strain>
    </source>
</reference>
<dbReference type="GO" id="GO:0015098">
    <property type="term" value="F:molybdate ion transmembrane transporter activity"/>
    <property type="evidence" value="ECO:0007669"/>
    <property type="project" value="InterPro"/>
</dbReference>
<dbReference type="InterPro" id="IPR008509">
    <property type="entry name" value="MOT2/MFSD5"/>
</dbReference>
<evidence type="ECO:0000256" key="5">
    <source>
        <dbReference type="ARBA" id="ARBA00022475"/>
    </source>
</evidence>
<keyword evidence="6 13" id="KW-0812">Transmembrane</keyword>
<dbReference type="eggNOG" id="KOG4332">
    <property type="taxonomic scope" value="Eukaryota"/>
</dbReference>
<dbReference type="GO" id="GO:0005886">
    <property type="term" value="C:plasma membrane"/>
    <property type="evidence" value="ECO:0007669"/>
    <property type="project" value="UniProtKB-SubCell"/>
</dbReference>
<feature type="transmembrane region" description="Helical" evidence="13">
    <location>
        <begin position="112"/>
        <end position="134"/>
    </location>
</feature>
<evidence type="ECO:0000256" key="9">
    <source>
        <dbReference type="ARBA" id="ARBA00023136"/>
    </source>
</evidence>
<evidence type="ECO:0000256" key="12">
    <source>
        <dbReference type="SAM" id="MobiDB-lite"/>
    </source>
</evidence>
<dbReference type="Gene3D" id="1.20.1250.20">
    <property type="entry name" value="MFS general substrate transporter like domains"/>
    <property type="match status" value="1"/>
</dbReference>
<evidence type="ECO:0000256" key="3">
    <source>
        <dbReference type="ARBA" id="ARBA00021242"/>
    </source>
</evidence>
<evidence type="ECO:0000256" key="13">
    <source>
        <dbReference type="SAM" id="Phobius"/>
    </source>
</evidence>
<dbReference type="RefSeq" id="XP_013753755.1">
    <property type="nucleotide sequence ID" value="XM_013898301.1"/>
</dbReference>